<evidence type="ECO:0000256" key="2">
    <source>
        <dbReference type="SAM" id="MobiDB-lite"/>
    </source>
</evidence>
<feature type="region of interest" description="Disordered" evidence="2">
    <location>
        <begin position="1253"/>
        <end position="1289"/>
    </location>
</feature>
<feature type="coiled-coil region" evidence="1">
    <location>
        <begin position="396"/>
        <end position="455"/>
    </location>
</feature>
<feature type="compositionally biased region" description="Basic and acidic residues" evidence="2">
    <location>
        <begin position="499"/>
        <end position="510"/>
    </location>
</feature>
<proteinExistence type="predicted"/>
<feature type="region of interest" description="Disordered" evidence="2">
    <location>
        <begin position="1337"/>
        <end position="1363"/>
    </location>
</feature>
<dbReference type="OMA" id="NMESHDS"/>
<reference evidence="3" key="1">
    <citation type="submission" date="2022-01" db="UniProtKB">
        <authorList>
            <consortium name="EnsemblMetazoa"/>
        </authorList>
    </citation>
    <scope>IDENTIFICATION</scope>
</reference>
<dbReference type="Proteomes" id="UP000494040">
    <property type="component" value="Unassembled WGS sequence"/>
</dbReference>
<evidence type="ECO:0000313" key="3">
    <source>
        <dbReference type="EnsemblMetazoa" id="XP_024082098.1"/>
    </source>
</evidence>
<dbReference type="GeneID" id="106661925"/>
<dbReference type="EnsemblMetazoa" id="XM_024226330.1">
    <property type="protein sequence ID" value="XP_024082098.1"/>
    <property type="gene ID" value="LOC106661925"/>
</dbReference>
<sequence length="1363" mass="154417">MREMPKMELKRASQDSSISSSEESIAGFSEKPSSEVDALVYRLKKSANDKNNIPIKAQTEDEKLRQVFPWVDEFQRHCKRQMGIKNIHVLENLMSTYIGNIATSVIGCYGKPNRATRLKRTMSDTLLLFHMIHTEIKQPLEQSSYLDKMSDLLAYYIDMEIKASKRGKENIAKIGCKITNSLFLFLDRSQDHILDTILKTKLMMAKCSWELCTPIFNRVLMVSPGQEIFELTYTRYILVFKMWKKCMKKAEDRRKIMTIATNRLTPPENFPQKIKTGVLRGVLPRIPKSRTDVTMFLMQAKFCVKTKTAEFFKAISDPKHSIVLNEHLPVHLDKPLFFEDDNDVDNDNCDDQDDANGSNGLMNDIWSSLCLKTNVRDRIRVANVLKTPVKKVPKLLKSIKKKKKKSEKVMKQLNAKMTEGLVAENDLESNRSPTKNQKTDNNNTLVRTLEKLKSNCRSALGGEQGVITSSTKDDNVSDDDVIIIEDARIKSENMTPIKLSDDENDPKIESENVDQSALPKSPPVNIHENSVKPEHKIDGIKIKKQENIVNSASEIKKDPDVRTETDIDPVETCLVMTKEGRFSPTDDDTLVDVENIDNTILRKSEDTNFLPESETDVMPNSIERHPHCDEYFEKCKPNVDLGCKNTNNEMNQEGTDHFNDCPLPTDFSQKTSYKEVSPGHHLSESPIQFNQQCANTSYNTRFKTPAELKEGLKGYEFSEHLPERVPMRVVEPNNSFKIGNEPQPVNDIINYTHSSTENMIKPLSLIQPSLVSQKQDNGGFRTPAQLKEGLVYSPGTVKNSAKTSTEENLAQVGGEILSNNVRENYPKSYLPTDLPCQKNPTAEDTNDSKLTINQHQPSLDNVFWAGNQGSQLSPERGNVMANYYYSNNMNNGYAVPTLFPFDGVPTLERGDAENEPYKAIENPVIPEEDLFEPMFDIRPQVIDINPSQSFTNPNHPSLFLPPFTQKQNNDEKDKSIESDQEDDTKSEGTWLNQAVGKKDSCIFLLQQKESKLLQSQKVIVPHVIDSFKSVQAKFRCDCYNCCVNFKNLCTNYSIFFNNAVNKSSGYLTEEDKLVLAEFKRKLKNYFVTANLEQPEQSWSLPLKKRKAMVFSNMESHDSNAYEQPYCTSSYTEQTHNTPGSFEQLHHTDSSQYNTSYHQKEQKASQSVDTPKLEYYPGTPMLSVAILEGNQDGKTNLDSPAVRNYYIPRFAANTNIRPPDNYNPLIIPNRNQTSPNVQLPSPGLREAALSNLYNSFSHPSTPSMPTVVPTPPPPSPSPSPSPTLPSRMERQPRFQTPAQLKEGIMHHSLHSSVDVNATNAAQVLMNFAHNSSMCYIPPGVDKVQKPKSKPKPKSRTRGRKRKHT</sequence>
<dbReference type="OrthoDB" id="7673806at2759"/>
<accession>A0A8I6SIB3</accession>
<evidence type="ECO:0000313" key="4">
    <source>
        <dbReference type="Proteomes" id="UP000494040"/>
    </source>
</evidence>
<keyword evidence="1" id="KW-0175">Coiled coil</keyword>
<feature type="compositionally biased region" description="Polar residues" evidence="2">
    <location>
        <begin position="946"/>
        <end position="955"/>
    </location>
</feature>
<keyword evidence="4" id="KW-1185">Reference proteome</keyword>
<evidence type="ECO:0000256" key="1">
    <source>
        <dbReference type="SAM" id="Coils"/>
    </source>
</evidence>
<feature type="compositionally biased region" description="Pro residues" evidence="2">
    <location>
        <begin position="1267"/>
        <end position="1282"/>
    </location>
</feature>
<protein>
    <submittedName>
        <fullName evidence="3">Uncharacterized protein</fullName>
    </submittedName>
</protein>
<feature type="region of interest" description="Disordered" evidence="2">
    <location>
        <begin position="1129"/>
        <end position="1171"/>
    </location>
</feature>
<organism evidence="3 4">
    <name type="scientific">Cimex lectularius</name>
    <name type="common">Bed bug</name>
    <name type="synonym">Acanthia lectularia</name>
    <dbReference type="NCBI Taxonomy" id="79782"/>
    <lineage>
        <taxon>Eukaryota</taxon>
        <taxon>Metazoa</taxon>
        <taxon>Ecdysozoa</taxon>
        <taxon>Arthropoda</taxon>
        <taxon>Hexapoda</taxon>
        <taxon>Insecta</taxon>
        <taxon>Pterygota</taxon>
        <taxon>Neoptera</taxon>
        <taxon>Paraneoptera</taxon>
        <taxon>Hemiptera</taxon>
        <taxon>Heteroptera</taxon>
        <taxon>Panheteroptera</taxon>
        <taxon>Cimicomorpha</taxon>
        <taxon>Cimicidae</taxon>
        <taxon>Cimex</taxon>
    </lineage>
</organism>
<dbReference type="RefSeq" id="XP_024082098.1">
    <property type="nucleotide sequence ID" value="XM_024226330.1"/>
</dbReference>
<feature type="region of interest" description="Disordered" evidence="2">
    <location>
        <begin position="1"/>
        <end position="33"/>
    </location>
</feature>
<feature type="compositionally biased region" description="Basic and acidic residues" evidence="2">
    <location>
        <begin position="968"/>
        <end position="977"/>
    </location>
</feature>
<feature type="region of interest" description="Disordered" evidence="2">
    <location>
        <begin position="946"/>
        <end position="989"/>
    </location>
</feature>
<name>A0A8I6SIB3_CIMLE</name>
<feature type="compositionally biased region" description="Basic and acidic residues" evidence="2">
    <location>
        <begin position="1"/>
        <end position="13"/>
    </location>
</feature>
<feature type="compositionally biased region" description="Polar residues" evidence="2">
    <location>
        <begin position="1129"/>
        <end position="1140"/>
    </location>
</feature>
<feature type="compositionally biased region" description="Low complexity" evidence="2">
    <location>
        <begin position="16"/>
        <end position="25"/>
    </location>
</feature>
<feature type="compositionally biased region" description="Basic residues" evidence="2">
    <location>
        <begin position="1344"/>
        <end position="1363"/>
    </location>
</feature>
<feature type="region of interest" description="Disordered" evidence="2">
    <location>
        <begin position="495"/>
        <end position="529"/>
    </location>
</feature>